<dbReference type="Proteomes" id="UP000698800">
    <property type="component" value="Unassembled WGS sequence"/>
</dbReference>
<dbReference type="SUPFAM" id="SSF56219">
    <property type="entry name" value="DNase I-like"/>
    <property type="match status" value="1"/>
</dbReference>
<protein>
    <recommendedName>
        <fullName evidence="1">Endonuclease/exonuclease/phosphatase domain-containing protein</fullName>
    </recommendedName>
</protein>
<feature type="domain" description="Endonuclease/exonuclease/phosphatase" evidence="1">
    <location>
        <begin position="50"/>
        <end position="298"/>
    </location>
</feature>
<dbReference type="PANTHER" id="PTHR12121:SF36">
    <property type="entry name" value="ENDONUCLEASE_EXONUCLEASE_PHOSPHATASE DOMAIN-CONTAINING PROTEIN"/>
    <property type="match status" value="1"/>
</dbReference>
<dbReference type="Pfam" id="PF03372">
    <property type="entry name" value="Exo_endo_phos"/>
    <property type="match status" value="1"/>
</dbReference>
<reference evidence="2" key="1">
    <citation type="submission" date="2021-03" db="EMBL/GenBank/DDBJ databases">
        <title>Comparative genomics and phylogenomic investigation of the class Geoglossomycetes provide insights into ecological specialization and systematics.</title>
        <authorList>
            <person name="Melie T."/>
            <person name="Pirro S."/>
            <person name="Miller A.N."/>
            <person name="Quandt A."/>
        </authorList>
    </citation>
    <scope>NUCLEOTIDE SEQUENCE</scope>
    <source>
        <strain evidence="2">GBOQ0MN5Z8</strain>
    </source>
</reference>
<dbReference type="AlphaFoldDB" id="A0A9P8IG28"/>
<dbReference type="EMBL" id="JAGHQL010000001">
    <property type="protein sequence ID" value="KAH0547795.1"/>
    <property type="molecule type" value="Genomic_DNA"/>
</dbReference>
<dbReference type="GO" id="GO:0000175">
    <property type="term" value="F:3'-5'-RNA exonuclease activity"/>
    <property type="evidence" value="ECO:0007669"/>
    <property type="project" value="TreeGrafter"/>
</dbReference>
<name>A0A9P8IG28_9PEZI</name>
<gene>
    <name evidence="2" type="ORF">FGG08_000052</name>
</gene>
<dbReference type="InterPro" id="IPR036691">
    <property type="entry name" value="Endo/exonu/phosph_ase_sf"/>
</dbReference>
<accession>A0A9P8IG28</accession>
<evidence type="ECO:0000259" key="1">
    <source>
        <dbReference type="Pfam" id="PF03372"/>
    </source>
</evidence>
<evidence type="ECO:0000313" key="2">
    <source>
        <dbReference type="EMBL" id="KAH0547795.1"/>
    </source>
</evidence>
<dbReference type="InterPro" id="IPR005135">
    <property type="entry name" value="Endo/exonuclease/phosphatase"/>
</dbReference>
<proteinExistence type="predicted"/>
<dbReference type="InterPro" id="IPR050410">
    <property type="entry name" value="CCR4/nocturin_mRNA_transcr"/>
</dbReference>
<dbReference type="OrthoDB" id="276515at2759"/>
<dbReference type="PANTHER" id="PTHR12121">
    <property type="entry name" value="CARBON CATABOLITE REPRESSOR PROTEIN 4"/>
    <property type="match status" value="1"/>
</dbReference>
<comment type="caution">
    <text evidence="2">The sequence shown here is derived from an EMBL/GenBank/DDBJ whole genome shotgun (WGS) entry which is preliminary data.</text>
</comment>
<dbReference type="Gene3D" id="3.60.10.10">
    <property type="entry name" value="Endonuclease/exonuclease/phosphatase"/>
    <property type="match status" value="1"/>
</dbReference>
<dbReference type="CDD" id="cd09083">
    <property type="entry name" value="EEP-1"/>
    <property type="match status" value="1"/>
</dbReference>
<keyword evidence="3" id="KW-1185">Reference proteome</keyword>
<evidence type="ECO:0000313" key="3">
    <source>
        <dbReference type="Proteomes" id="UP000698800"/>
    </source>
</evidence>
<organism evidence="2 3">
    <name type="scientific">Glutinoglossum americanum</name>
    <dbReference type="NCBI Taxonomy" id="1670608"/>
    <lineage>
        <taxon>Eukaryota</taxon>
        <taxon>Fungi</taxon>
        <taxon>Dikarya</taxon>
        <taxon>Ascomycota</taxon>
        <taxon>Pezizomycotina</taxon>
        <taxon>Geoglossomycetes</taxon>
        <taxon>Geoglossales</taxon>
        <taxon>Geoglossaceae</taxon>
        <taxon>Glutinoglossum</taxon>
    </lineage>
</organism>
<sequence>MKSPSIPIPIRILTHNIRYATTSPFPGEEPWPTRKPRLVSELRFHTRRSPEAFICLQEVLHGQLIDILDGLNSDGDDEWTYFGVGRDDGHQAGEYNPVLYHQRTWTLRSSQTSWLSPTPHVPSKGWDAACFRIVSACVFRHQECGVEIAVMNTHLDDQGSSSRVHGVEILGGLVRDFAARGKGVLVAGDFNSEREGAAYRRWISMKTPGGKPLVRDLRDMVRGGERYGEANTFTGFGHGGGPKARIDFIFLSGFSGATGHREDVKEEEEEGGATVGKATGYAVLTNRFVDDGVYVSDHRAVVGDLVLS</sequence>